<dbReference type="InterPro" id="IPR004358">
    <property type="entry name" value="Sig_transdc_His_kin-like_C"/>
</dbReference>
<evidence type="ECO:0000256" key="2">
    <source>
        <dbReference type="ARBA" id="ARBA00012438"/>
    </source>
</evidence>
<keyword evidence="8" id="KW-1185">Reference proteome</keyword>
<dbReference type="InterPro" id="IPR003594">
    <property type="entry name" value="HATPase_dom"/>
</dbReference>
<evidence type="ECO:0000256" key="1">
    <source>
        <dbReference type="ARBA" id="ARBA00000085"/>
    </source>
</evidence>
<dbReference type="PRINTS" id="PR00344">
    <property type="entry name" value="BCTRLSENSOR"/>
</dbReference>
<evidence type="ECO:0000256" key="4">
    <source>
        <dbReference type="ARBA" id="ARBA00022679"/>
    </source>
</evidence>
<dbReference type="InterPro" id="IPR005467">
    <property type="entry name" value="His_kinase_dom"/>
</dbReference>
<dbReference type="InterPro" id="IPR050351">
    <property type="entry name" value="BphY/WalK/GraS-like"/>
</dbReference>
<dbReference type="CDD" id="cd00075">
    <property type="entry name" value="HATPase"/>
    <property type="match status" value="1"/>
</dbReference>
<evidence type="ECO:0000259" key="6">
    <source>
        <dbReference type="PROSITE" id="PS50109"/>
    </source>
</evidence>
<accession>A0ABW9W3U9</accession>
<dbReference type="InterPro" id="IPR003661">
    <property type="entry name" value="HisK_dim/P_dom"/>
</dbReference>
<dbReference type="PROSITE" id="PS50109">
    <property type="entry name" value="HIS_KIN"/>
    <property type="match status" value="1"/>
</dbReference>
<dbReference type="SUPFAM" id="SSF47384">
    <property type="entry name" value="Homodimeric domain of signal transducing histidine kinase"/>
    <property type="match status" value="1"/>
</dbReference>
<proteinExistence type="predicted"/>
<evidence type="ECO:0000256" key="5">
    <source>
        <dbReference type="ARBA" id="ARBA00022777"/>
    </source>
</evidence>
<dbReference type="PANTHER" id="PTHR42878:SF14">
    <property type="entry name" value="OSMOLARITY TWO-COMPONENT SYSTEM PROTEIN SSK1"/>
    <property type="match status" value="1"/>
</dbReference>
<name>A0ABW9W3U9_9BURK</name>
<keyword evidence="5" id="KW-0418">Kinase</keyword>
<dbReference type="EMBL" id="WWCT01000017">
    <property type="protein sequence ID" value="MYN28687.1"/>
    <property type="molecule type" value="Genomic_DNA"/>
</dbReference>
<evidence type="ECO:0000313" key="8">
    <source>
        <dbReference type="Proteomes" id="UP000642144"/>
    </source>
</evidence>
<feature type="domain" description="Histidine kinase" evidence="6">
    <location>
        <begin position="157"/>
        <end position="365"/>
    </location>
</feature>
<dbReference type="EC" id="2.7.13.3" evidence="2"/>
<keyword evidence="3" id="KW-0597">Phosphoprotein</keyword>
<protein>
    <recommendedName>
        <fullName evidence="2">histidine kinase</fullName>
        <ecNumber evidence="2">2.7.13.3</ecNumber>
    </recommendedName>
</protein>
<keyword evidence="4" id="KW-0808">Transferase</keyword>
<dbReference type="InterPro" id="IPR036097">
    <property type="entry name" value="HisK_dim/P_sf"/>
</dbReference>
<dbReference type="CDD" id="cd00082">
    <property type="entry name" value="HisKA"/>
    <property type="match status" value="1"/>
</dbReference>
<dbReference type="SUPFAM" id="SSF55874">
    <property type="entry name" value="ATPase domain of HSP90 chaperone/DNA topoisomerase II/histidine kinase"/>
    <property type="match status" value="1"/>
</dbReference>
<dbReference type="Pfam" id="PF02518">
    <property type="entry name" value="HATPase_c"/>
    <property type="match status" value="1"/>
</dbReference>
<dbReference type="SMART" id="SM00387">
    <property type="entry name" value="HATPase_c"/>
    <property type="match status" value="1"/>
</dbReference>
<comment type="caution">
    <text evidence="7">The sequence shown here is derived from an EMBL/GenBank/DDBJ whole genome shotgun (WGS) entry which is preliminary data.</text>
</comment>
<evidence type="ECO:0000256" key="3">
    <source>
        <dbReference type="ARBA" id="ARBA00022553"/>
    </source>
</evidence>
<dbReference type="PANTHER" id="PTHR42878">
    <property type="entry name" value="TWO-COMPONENT HISTIDINE KINASE"/>
    <property type="match status" value="1"/>
</dbReference>
<evidence type="ECO:0000313" key="7">
    <source>
        <dbReference type="EMBL" id="MYN28687.1"/>
    </source>
</evidence>
<dbReference type="Proteomes" id="UP000642144">
    <property type="component" value="Unassembled WGS sequence"/>
</dbReference>
<dbReference type="Gene3D" id="3.30.565.10">
    <property type="entry name" value="Histidine kinase-like ATPase, C-terminal domain"/>
    <property type="match status" value="1"/>
</dbReference>
<comment type="catalytic activity">
    <reaction evidence="1">
        <text>ATP + protein L-histidine = ADP + protein N-phospho-L-histidine.</text>
        <dbReference type="EC" id="2.7.13.3"/>
    </reaction>
</comment>
<sequence length="370" mass="41248">MALATDQNVASRTAISQTMLGKREHVFARWEQLFCASLDGAVSLPEPLLDDSLRMVYDNLIDAITTNLPDALRPNNQIIAAAHGELRSRMTDFSVDQLILEFQLLREAIRSVAHEEHIDLGTAELTALQSAHDLALRSAVDQFVAGRSRQRRCLSACLAHDLRSPLALMQAGAQLVAKAETLETAHRGALRVQAAGRRLENMITELTDTFTVEGRERLPLVIKHFDMQVLIAEISDEFHSRGCMLDAVSESIWGYWCEKSVRRALENLVINAYKYGDGSIVRLHAARNCDRLRLAIHNSGTPIPFDRRHSIFFSQPHANHPDTVDGWGLGLPFVRRVARNHGGSVWVDSTADDGNTFVIDMPIDCRLFAP</sequence>
<reference evidence="7 8" key="1">
    <citation type="submission" date="2019-12" db="EMBL/GenBank/DDBJ databases">
        <title>Novel species isolated from a subtropical stream in China.</title>
        <authorList>
            <person name="Lu H."/>
        </authorList>
    </citation>
    <scope>NUCLEOTIDE SEQUENCE [LARGE SCALE GENOMIC DNA]</scope>
    <source>
        <strain evidence="7 8">CY42W</strain>
    </source>
</reference>
<dbReference type="Gene3D" id="1.10.287.130">
    <property type="match status" value="1"/>
</dbReference>
<organism evidence="7 8">
    <name type="scientific">Duganella levis</name>
    <dbReference type="NCBI Taxonomy" id="2692169"/>
    <lineage>
        <taxon>Bacteria</taxon>
        <taxon>Pseudomonadati</taxon>
        <taxon>Pseudomonadota</taxon>
        <taxon>Betaproteobacteria</taxon>
        <taxon>Burkholderiales</taxon>
        <taxon>Oxalobacteraceae</taxon>
        <taxon>Telluria group</taxon>
        <taxon>Duganella</taxon>
    </lineage>
</organism>
<dbReference type="InterPro" id="IPR036890">
    <property type="entry name" value="HATPase_C_sf"/>
</dbReference>
<gene>
    <name evidence="7" type="ORF">GTP69_20005</name>
</gene>
<dbReference type="RefSeq" id="WP_161056487.1">
    <property type="nucleotide sequence ID" value="NZ_WWCT01000017.1"/>
</dbReference>